<organism evidence="2 3">
    <name type="scientific">Blautia producta</name>
    <dbReference type="NCBI Taxonomy" id="33035"/>
    <lineage>
        <taxon>Bacteria</taxon>
        <taxon>Bacillati</taxon>
        <taxon>Bacillota</taxon>
        <taxon>Clostridia</taxon>
        <taxon>Lachnospirales</taxon>
        <taxon>Lachnospiraceae</taxon>
        <taxon>Blautia</taxon>
    </lineage>
</organism>
<reference evidence="2 3" key="1">
    <citation type="submission" date="2019-01" db="EMBL/GenBank/DDBJ databases">
        <title>PMF-metabolizing Aryl O-demethylase.</title>
        <authorList>
            <person name="Kim M."/>
        </authorList>
    </citation>
    <scope>NUCLEOTIDE SEQUENCE [LARGE SCALE GENOMIC DNA]</scope>
    <source>
        <strain evidence="2 3">PMF1</strain>
    </source>
</reference>
<dbReference type="GO" id="GO:0019213">
    <property type="term" value="F:deacetylase activity"/>
    <property type="evidence" value="ECO:0007669"/>
    <property type="project" value="InterPro"/>
</dbReference>
<dbReference type="Gene3D" id="3.20.20.140">
    <property type="entry name" value="Metal-dependent hydrolases"/>
    <property type="match status" value="1"/>
</dbReference>
<dbReference type="InterPro" id="IPR020043">
    <property type="entry name" value="Deacetylase_Atu3266-like"/>
</dbReference>
<dbReference type="EC" id="3.1.1.-" evidence="2"/>
<dbReference type="Pfam" id="PF01979">
    <property type="entry name" value="Amidohydro_1"/>
    <property type="match status" value="1"/>
</dbReference>
<dbReference type="AlphaFoldDB" id="A0A4P6LST0"/>
<dbReference type="InterPro" id="IPR011059">
    <property type="entry name" value="Metal-dep_hydrolase_composite"/>
</dbReference>
<accession>A0A4P6LST0</accession>
<dbReference type="InterPro" id="IPR006680">
    <property type="entry name" value="Amidohydro-rel"/>
</dbReference>
<feature type="domain" description="Amidohydrolase-related" evidence="1">
    <location>
        <begin position="268"/>
        <end position="381"/>
    </location>
</feature>
<dbReference type="Gene3D" id="2.30.40.10">
    <property type="entry name" value="Urease, subunit C, domain 1"/>
    <property type="match status" value="1"/>
</dbReference>
<proteinExistence type="predicted"/>
<keyword evidence="2" id="KW-0378">Hydrolase</keyword>
<evidence type="ECO:0000313" key="3">
    <source>
        <dbReference type="Proteomes" id="UP000289794"/>
    </source>
</evidence>
<dbReference type="KEGG" id="bpro:PMF13cell1_00835"/>
<evidence type="ECO:0000259" key="1">
    <source>
        <dbReference type="Pfam" id="PF01979"/>
    </source>
</evidence>
<sequence length="406" mass="45328">MKKYDLILKGARVLDPSRNMDGAFDVAVKDGKISGLEKEIPAEEGEKVLDVSGYLLTPGLVDMHCHIYPRFPFEEDGLPTIQGEAHMFRSGVTACVDAGTCGGRDFLQFKESVIDRSKLKIFAFVNIASGGMVNLESEQDIQEFQPEIAAAIAGTYDCVAGIKTAHYWVGRPVDSRHPAWESVEQAVKAGELCGKPVMADFQPNLPWRTYPDLILKKLRPGDIHTHVYAQQFPILDENRNVQEFMFRARDRGVIFDLGHGAGSFWFRNAVPALKQGFYPDTISTDLYLDNVNGPVIDLLHIMSKYLNMGMPIEEVIYRTTKRPAEIIGHRELGDLKIGREADIALLDIRDGNFGFADAGHASMRGNRKLECIMTIRAGEIVYNPMALGMPEWEHAPRAYWESPGVI</sequence>
<dbReference type="GO" id="GO:0016810">
    <property type="term" value="F:hydrolase activity, acting on carbon-nitrogen (but not peptide) bonds"/>
    <property type="evidence" value="ECO:0007669"/>
    <property type="project" value="InterPro"/>
</dbReference>
<gene>
    <name evidence="2" type="ORF">PMF13cell1_00835</name>
</gene>
<evidence type="ECO:0000313" key="2">
    <source>
        <dbReference type="EMBL" id="QBE95314.1"/>
    </source>
</evidence>
<dbReference type="SUPFAM" id="SSF51556">
    <property type="entry name" value="Metallo-dependent hydrolases"/>
    <property type="match status" value="1"/>
</dbReference>
<protein>
    <submittedName>
        <fullName evidence="2">Deacetylase</fullName>
        <ecNumber evidence="2">3.1.1.-</ecNumber>
    </submittedName>
</protein>
<dbReference type="RefSeq" id="WP_130179906.1">
    <property type="nucleotide sequence ID" value="NZ_CP035945.1"/>
</dbReference>
<dbReference type="PANTHER" id="PTHR42717:SF1">
    <property type="entry name" value="IMIDAZOLONEPROPIONASE AND RELATED AMIDOHYDROLASES"/>
    <property type="match status" value="1"/>
</dbReference>
<dbReference type="PANTHER" id="PTHR42717">
    <property type="entry name" value="DIHYDROOROTASE-RELATED"/>
    <property type="match status" value="1"/>
</dbReference>
<dbReference type="Proteomes" id="UP000289794">
    <property type="component" value="Chromosome"/>
</dbReference>
<name>A0A4P6LST0_9FIRM</name>
<dbReference type="SUPFAM" id="SSF51338">
    <property type="entry name" value="Composite domain of metallo-dependent hydrolases"/>
    <property type="match status" value="1"/>
</dbReference>
<dbReference type="InterPro" id="IPR032466">
    <property type="entry name" value="Metal_Hydrolase"/>
</dbReference>
<dbReference type="EMBL" id="CP035945">
    <property type="protein sequence ID" value="QBE95314.1"/>
    <property type="molecule type" value="Genomic_DNA"/>
</dbReference>